<evidence type="ECO:0000313" key="3">
    <source>
        <dbReference type="EMBL" id="QNT91022.1"/>
    </source>
</evidence>
<dbReference type="InterPro" id="IPR035905">
    <property type="entry name" value="Barstar-like_sf"/>
</dbReference>
<evidence type="ECO:0000313" key="4">
    <source>
        <dbReference type="Proteomes" id="UP000516422"/>
    </source>
</evidence>
<dbReference type="GeneID" id="91460336"/>
<accession>A0A7H1PSJ2</accession>
<comment type="similarity">
    <text evidence="1">Belongs to the barstar family.</text>
</comment>
<name>A0A7H1PSJ2_9ACTN</name>
<evidence type="ECO:0000259" key="2">
    <source>
        <dbReference type="Pfam" id="PF01337"/>
    </source>
</evidence>
<feature type="domain" description="Barstar (barnase inhibitor)" evidence="2">
    <location>
        <begin position="162"/>
        <end position="259"/>
    </location>
</feature>
<sequence length="293" mass="32693">MSSEDLRFPTAKHWQGCTDVHDFLDQIRLRPDMWLSGGSLHDLQTMLIGYQVAVGVHSIDEGYDFWHGGAFSQWLGTHLGGSSPLGWAADIERNTPRGSTPVEEFFRLLDAYRSDASHAPAQATATTRPPGIEYMINTFVTLFWRKRLLTQATERLEDCGFQVICLEAGRWSTARDMHRAMAAALDFPDHYGHNLDALNDCLGDVACYGGYDDAPEGAGLVLVLTDYDRFATACPRAAQVVLDIIADQARKASVLRRRLICLVQSNDPQIRFDPVGAMPVMWNSDEWADDKRG</sequence>
<dbReference type="AlphaFoldDB" id="A0A7H1PSJ2"/>
<dbReference type="Proteomes" id="UP000516422">
    <property type="component" value="Chromosome"/>
</dbReference>
<protein>
    <submittedName>
        <fullName evidence="3">Barstar (Barnase inhibitor)</fullName>
    </submittedName>
</protein>
<dbReference type="Pfam" id="PF01337">
    <property type="entry name" value="Barstar"/>
    <property type="match status" value="1"/>
</dbReference>
<dbReference type="Gene3D" id="3.30.370.10">
    <property type="entry name" value="Barstar-like"/>
    <property type="match status" value="1"/>
</dbReference>
<dbReference type="RefSeq" id="WP_243279274.1">
    <property type="nucleotide sequence ID" value="NZ_CP051006.1"/>
</dbReference>
<dbReference type="EMBL" id="CP051006">
    <property type="protein sequence ID" value="QNT91022.1"/>
    <property type="molecule type" value="Genomic_DNA"/>
</dbReference>
<dbReference type="InterPro" id="IPR000468">
    <property type="entry name" value="Barstar"/>
</dbReference>
<proteinExistence type="inferred from homology"/>
<dbReference type="KEGG" id="sgf:HEP81_00686"/>
<dbReference type="SUPFAM" id="SSF52038">
    <property type="entry name" value="Barstar-related"/>
    <property type="match status" value="1"/>
</dbReference>
<evidence type="ECO:0000256" key="1">
    <source>
        <dbReference type="ARBA" id="ARBA00006845"/>
    </source>
</evidence>
<gene>
    <name evidence="3" type="ORF">HEP81_00686</name>
</gene>
<reference evidence="3 4" key="1">
    <citation type="submission" date="2020-04" db="EMBL/GenBank/DDBJ databases">
        <title>Characterization and engineering of Streptomyces griseofuscus DSM40191 as a potential heterologous host for expression of BGCs.</title>
        <authorList>
            <person name="Gren T."/>
            <person name="Whitford C.M."/>
            <person name="Mohite O.S."/>
            <person name="Joergensen T.S."/>
            <person name="Nielsen J.B."/>
            <person name="Lee S.Y."/>
            <person name="Weber T."/>
        </authorList>
    </citation>
    <scope>NUCLEOTIDE SEQUENCE [LARGE SCALE GENOMIC DNA]</scope>
    <source>
        <strain evidence="3 4">DSM 40191</strain>
    </source>
</reference>
<organism evidence="3 4">
    <name type="scientific">Streptomyces griseofuscus</name>
    <dbReference type="NCBI Taxonomy" id="146922"/>
    <lineage>
        <taxon>Bacteria</taxon>
        <taxon>Bacillati</taxon>
        <taxon>Actinomycetota</taxon>
        <taxon>Actinomycetes</taxon>
        <taxon>Kitasatosporales</taxon>
        <taxon>Streptomycetaceae</taxon>
        <taxon>Streptomyces</taxon>
    </lineage>
</organism>